<dbReference type="EMBL" id="PKMF04000470">
    <property type="protein sequence ID" value="KAK7829886.1"/>
    <property type="molecule type" value="Genomic_DNA"/>
</dbReference>
<organism evidence="4 5">
    <name type="scientific">Quercus suber</name>
    <name type="common">Cork oak</name>
    <dbReference type="NCBI Taxonomy" id="58331"/>
    <lineage>
        <taxon>Eukaryota</taxon>
        <taxon>Viridiplantae</taxon>
        <taxon>Streptophyta</taxon>
        <taxon>Embryophyta</taxon>
        <taxon>Tracheophyta</taxon>
        <taxon>Spermatophyta</taxon>
        <taxon>Magnoliopsida</taxon>
        <taxon>eudicotyledons</taxon>
        <taxon>Gunneridae</taxon>
        <taxon>Pentapetalae</taxon>
        <taxon>rosids</taxon>
        <taxon>fabids</taxon>
        <taxon>Fagales</taxon>
        <taxon>Fagaceae</taxon>
        <taxon>Quercus</taxon>
    </lineage>
</organism>
<keyword evidence="5" id="KW-1185">Reference proteome</keyword>
<evidence type="ECO:0000256" key="2">
    <source>
        <dbReference type="ARBA" id="ARBA00022737"/>
    </source>
</evidence>
<keyword evidence="2" id="KW-0677">Repeat</keyword>
<name>A0AAW0JUI1_QUESU</name>
<proteinExistence type="inferred from homology"/>
<dbReference type="PANTHER" id="PTHR47939:SF4">
    <property type="entry name" value="PENTACOTRIPEPTIDE-REPEAT REGION OF PRORP DOMAIN-CONTAINING PROTEIN"/>
    <property type="match status" value="1"/>
</dbReference>
<gene>
    <name evidence="4" type="ORF">CFP56_028590</name>
</gene>
<evidence type="ECO:0000256" key="3">
    <source>
        <dbReference type="PROSITE-ProRule" id="PRU00708"/>
    </source>
</evidence>
<comment type="caution">
    <text evidence="4">The sequence shown here is derived from an EMBL/GenBank/DDBJ whole genome shotgun (WGS) entry which is preliminary data.</text>
</comment>
<protein>
    <submittedName>
        <fullName evidence="4">Pentatricopeptide repeat-containing protein</fullName>
    </submittedName>
</protein>
<dbReference type="AlphaFoldDB" id="A0AAW0JUI1"/>
<dbReference type="InterPro" id="IPR050667">
    <property type="entry name" value="PPR-containing_protein"/>
</dbReference>
<evidence type="ECO:0000313" key="5">
    <source>
        <dbReference type="Proteomes" id="UP000237347"/>
    </source>
</evidence>
<comment type="similarity">
    <text evidence="1">Belongs to the PPR family. P subfamily.</text>
</comment>
<accession>A0AAW0JUI1</accession>
<feature type="repeat" description="PPR" evidence="3">
    <location>
        <begin position="69"/>
        <end position="103"/>
    </location>
</feature>
<dbReference type="Gene3D" id="1.25.40.10">
    <property type="entry name" value="Tetratricopeptide repeat domain"/>
    <property type="match status" value="1"/>
</dbReference>
<dbReference type="InterPro" id="IPR011990">
    <property type="entry name" value="TPR-like_helical_dom_sf"/>
</dbReference>
<evidence type="ECO:0000313" key="4">
    <source>
        <dbReference type="EMBL" id="KAK7829886.1"/>
    </source>
</evidence>
<dbReference type="PANTHER" id="PTHR47939">
    <property type="entry name" value="MEMBRANE-ASSOCIATED SALT-INDUCIBLE PROTEIN-LIKE"/>
    <property type="match status" value="1"/>
</dbReference>
<reference evidence="4 5" key="1">
    <citation type="journal article" date="2018" name="Sci. Data">
        <title>The draft genome sequence of cork oak.</title>
        <authorList>
            <person name="Ramos A.M."/>
            <person name="Usie A."/>
            <person name="Barbosa P."/>
            <person name="Barros P.M."/>
            <person name="Capote T."/>
            <person name="Chaves I."/>
            <person name="Simoes F."/>
            <person name="Abreu I."/>
            <person name="Carrasquinho I."/>
            <person name="Faro C."/>
            <person name="Guimaraes J.B."/>
            <person name="Mendonca D."/>
            <person name="Nobrega F."/>
            <person name="Rodrigues L."/>
            <person name="Saibo N.J.M."/>
            <person name="Varela M.C."/>
            <person name="Egas C."/>
            <person name="Matos J."/>
            <person name="Miguel C.M."/>
            <person name="Oliveira M.M."/>
            <person name="Ricardo C.P."/>
            <person name="Goncalves S."/>
        </authorList>
    </citation>
    <scope>NUCLEOTIDE SEQUENCE [LARGE SCALE GENOMIC DNA]</scope>
    <source>
        <strain evidence="5">cv. HL8</strain>
    </source>
</reference>
<evidence type="ECO:0000256" key="1">
    <source>
        <dbReference type="ARBA" id="ARBA00007626"/>
    </source>
</evidence>
<sequence>MIIEGLETMERWILEEAFDVFDRLRGVGVCPSIATWNSALLGCLKVGRTDLVWKLYKEMVQSSVVAKVDVETVGYLIRVFCEDKKVSKGYELLRQVLEDGLDPGNAAFNDLISGFLRSGNIVKYLNYFTQ</sequence>
<dbReference type="Proteomes" id="UP000237347">
    <property type="component" value="Unassembled WGS sequence"/>
</dbReference>
<dbReference type="Pfam" id="PF13041">
    <property type="entry name" value="PPR_2"/>
    <property type="match status" value="1"/>
</dbReference>
<feature type="repeat" description="PPR" evidence="3">
    <location>
        <begin position="32"/>
        <end position="66"/>
    </location>
</feature>
<dbReference type="InterPro" id="IPR002885">
    <property type="entry name" value="PPR_rpt"/>
</dbReference>
<dbReference type="NCBIfam" id="TIGR00756">
    <property type="entry name" value="PPR"/>
    <property type="match status" value="1"/>
</dbReference>
<dbReference type="PROSITE" id="PS51375">
    <property type="entry name" value="PPR"/>
    <property type="match status" value="2"/>
</dbReference>